<dbReference type="AlphaFoldDB" id="A0AB37MB36"/>
<dbReference type="EMBL" id="QRQM01000012">
    <property type="protein sequence ID" value="RHN06413.1"/>
    <property type="molecule type" value="Genomic_DNA"/>
</dbReference>
<reference evidence="1 2" key="1">
    <citation type="submission" date="2018-08" db="EMBL/GenBank/DDBJ databases">
        <title>A genome reference for cultivated species of the human gut microbiota.</title>
        <authorList>
            <person name="Zou Y."/>
            <person name="Xue W."/>
            <person name="Luo G."/>
        </authorList>
    </citation>
    <scope>NUCLEOTIDE SEQUENCE [LARGE SCALE GENOMIC DNA]</scope>
    <source>
        <strain evidence="1 2">AF31-23</strain>
    </source>
</reference>
<comment type="caution">
    <text evidence="1">The sequence shown here is derived from an EMBL/GenBank/DDBJ whole genome shotgun (WGS) entry which is preliminary data.</text>
</comment>
<evidence type="ECO:0008006" key="3">
    <source>
        <dbReference type="Google" id="ProtNLM"/>
    </source>
</evidence>
<evidence type="ECO:0000313" key="1">
    <source>
        <dbReference type="EMBL" id="RHN06413.1"/>
    </source>
</evidence>
<dbReference type="Proteomes" id="UP000286003">
    <property type="component" value="Unassembled WGS sequence"/>
</dbReference>
<dbReference type="RefSeq" id="WP_118477076.1">
    <property type="nucleotide sequence ID" value="NZ_JAQCXL010000011.1"/>
</dbReference>
<evidence type="ECO:0000313" key="2">
    <source>
        <dbReference type="Proteomes" id="UP000286003"/>
    </source>
</evidence>
<accession>A0AB37MB36</accession>
<protein>
    <recommendedName>
        <fullName evidence="3">Transglutaminase domain-containing protein</fullName>
    </recommendedName>
</protein>
<sequence>MKTEYLHFTLGENAGRLLVDIAREHLLYSHNPQKALETITSSLTGCPKDIALDIIIGKLILLVDEDRVTFNCVNFNPEIHGGIFERLDAEGWAERKLLDMKRVSNEWSKALKELEKSIVKHNGRFEFTVKYDALLQYFYDGTADNLINIDEDDTINLMCGCIKGIKNFIEECFKTLNIIDWIYKSFPGEIPDGYTMLPYEVKSLSSELFELIMGNSEIEGIIRKNSIADKMLTTYLDSEQNIREVISEGIKPVDILQGWSAGWLSPDGEYYALNGSIANMLHNQIADALVVAGIIPIGRPEDGKAIDNRKNPDEWLESHGWVKIHGDWILYDGWNRAQIPGYKAVPMTEKQKEIIYKYGQVCCNGILKLGFTQERVSAARFEMTDIPMLRKYFDL</sequence>
<name>A0AB37MB36_9BACE</name>
<organism evidence="1 2">
    <name type="scientific">Bacteroides intestinalis</name>
    <dbReference type="NCBI Taxonomy" id="329854"/>
    <lineage>
        <taxon>Bacteria</taxon>
        <taxon>Pseudomonadati</taxon>
        <taxon>Bacteroidota</taxon>
        <taxon>Bacteroidia</taxon>
        <taxon>Bacteroidales</taxon>
        <taxon>Bacteroidaceae</taxon>
        <taxon>Bacteroides</taxon>
    </lineage>
</organism>
<proteinExistence type="predicted"/>
<gene>
    <name evidence="1" type="ORF">DWZ32_11320</name>
</gene>